<feature type="compositionally biased region" description="Pro residues" evidence="1">
    <location>
        <begin position="62"/>
        <end position="77"/>
    </location>
</feature>
<name>A0AAD6YSV8_9AGAR</name>
<evidence type="ECO:0000313" key="3">
    <source>
        <dbReference type="Proteomes" id="UP001219525"/>
    </source>
</evidence>
<evidence type="ECO:0000256" key="1">
    <source>
        <dbReference type="SAM" id="MobiDB-lite"/>
    </source>
</evidence>
<sequence>MALSATTRRLTLCTDDGRDIVPPQLPFFPSSSPTSRLPSRAPSPMSIAVHLTHGRKKVRPLPRIPIPPTPRSAPPAPKQLSQNRDNASASMRPLPCLPGPGSGGFSISVTPATPLPPPTPTQSRRTDAHLAPPCVRRGPSRHASLSLKIETIPDAADLGAFGSRSQSPVTPTLPEPPSPRTAQRIRNSKLRRHLGESVQFVLDCGLDRPSSDAHTEGVNHDVLARLRRQEQGKNEDALAGYPRFALETVLDLRPEPDSDTSSDTSSESDEGDRDRVDMDYFCPLPPRTSRKWIRERGQQRWTEDDFPQILRDLRNL</sequence>
<comment type="caution">
    <text evidence="2">The sequence shown here is derived from an EMBL/GenBank/DDBJ whole genome shotgun (WGS) entry which is preliminary data.</text>
</comment>
<feature type="compositionally biased region" description="Low complexity" evidence="1">
    <location>
        <begin position="27"/>
        <end position="44"/>
    </location>
</feature>
<protein>
    <submittedName>
        <fullName evidence="2">Uncharacterized protein</fullName>
    </submittedName>
</protein>
<feature type="region of interest" description="Disordered" evidence="1">
    <location>
        <begin position="22"/>
        <end position="142"/>
    </location>
</feature>
<feature type="region of interest" description="Disordered" evidence="1">
    <location>
        <begin position="250"/>
        <end position="282"/>
    </location>
</feature>
<gene>
    <name evidence="2" type="ORF">GGX14DRAFT_613428</name>
</gene>
<dbReference type="AlphaFoldDB" id="A0AAD6YSV8"/>
<dbReference type="EMBL" id="JARJCW010000002">
    <property type="protein sequence ID" value="KAJ7228535.1"/>
    <property type="molecule type" value="Genomic_DNA"/>
</dbReference>
<keyword evidence="3" id="KW-1185">Reference proteome</keyword>
<organism evidence="2 3">
    <name type="scientific">Mycena pura</name>
    <dbReference type="NCBI Taxonomy" id="153505"/>
    <lineage>
        <taxon>Eukaryota</taxon>
        <taxon>Fungi</taxon>
        <taxon>Dikarya</taxon>
        <taxon>Basidiomycota</taxon>
        <taxon>Agaricomycotina</taxon>
        <taxon>Agaricomycetes</taxon>
        <taxon>Agaricomycetidae</taxon>
        <taxon>Agaricales</taxon>
        <taxon>Marasmiineae</taxon>
        <taxon>Mycenaceae</taxon>
        <taxon>Mycena</taxon>
    </lineage>
</organism>
<reference evidence="2" key="1">
    <citation type="submission" date="2023-03" db="EMBL/GenBank/DDBJ databases">
        <title>Massive genome expansion in bonnet fungi (Mycena s.s.) driven by repeated elements and novel gene families across ecological guilds.</title>
        <authorList>
            <consortium name="Lawrence Berkeley National Laboratory"/>
            <person name="Harder C.B."/>
            <person name="Miyauchi S."/>
            <person name="Viragh M."/>
            <person name="Kuo A."/>
            <person name="Thoen E."/>
            <person name="Andreopoulos B."/>
            <person name="Lu D."/>
            <person name="Skrede I."/>
            <person name="Drula E."/>
            <person name="Henrissat B."/>
            <person name="Morin E."/>
            <person name="Kohler A."/>
            <person name="Barry K."/>
            <person name="LaButti K."/>
            <person name="Morin E."/>
            <person name="Salamov A."/>
            <person name="Lipzen A."/>
            <person name="Mereny Z."/>
            <person name="Hegedus B."/>
            <person name="Baldrian P."/>
            <person name="Stursova M."/>
            <person name="Weitz H."/>
            <person name="Taylor A."/>
            <person name="Grigoriev I.V."/>
            <person name="Nagy L.G."/>
            <person name="Martin F."/>
            <person name="Kauserud H."/>
        </authorList>
    </citation>
    <scope>NUCLEOTIDE SEQUENCE</scope>
    <source>
        <strain evidence="2">9144</strain>
    </source>
</reference>
<evidence type="ECO:0000313" key="2">
    <source>
        <dbReference type="EMBL" id="KAJ7228535.1"/>
    </source>
</evidence>
<feature type="compositionally biased region" description="Polar residues" evidence="1">
    <location>
        <begin position="79"/>
        <end position="89"/>
    </location>
</feature>
<feature type="region of interest" description="Disordered" evidence="1">
    <location>
        <begin position="162"/>
        <end position="182"/>
    </location>
</feature>
<proteinExistence type="predicted"/>
<accession>A0AAD6YSV8</accession>
<dbReference type="Proteomes" id="UP001219525">
    <property type="component" value="Unassembled WGS sequence"/>
</dbReference>